<dbReference type="InterPro" id="IPR011991">
    <property type="entry name" value="ArsR-like_HTH"/>
</dbReference>
<feature type="domain" description="HTH arsR-type" evidence="1">
    <location>
        <begin position="1"/>
        <end position="92"/>
    </location>
</feature>
<dbReference type="Proteomes" id="UP000190675">
    <property type="component" value="Chromosome I"/>
</dbReference>
<dbReference type="InterPro" id="IPR001845">
    <property type="entry name" value="HTH_ArsR_DNA-bd_dom"/>
</dbReference>
<dbReference type="EMBL" id="LT670818">
    <property type="protein sequence ID" value="SHH56275.1"/>
    <property type="molecule type" value="Genomic_DNA"/>
</dbReference>
<dbReference type="PRINTS" id="PR00778">
    <property type="entry name" value="HTHARSR"/>
</dbReference>
<sequence length="115" mass="12823">MPSDPLSSTLFALSDPTRRGLLARLATGDANVTELAEPYDMSLAAISKHLKVLETAGLISRGRDAQWRPCHLEAAPLRGVVEWLEGYRRFWDRSLDSLGEYLTSMQRQGFKDEGS</sequence>
<dbReference type="PROSITE" id="PS50987">
    <property type="entry name" value="HTH_ARSR_2"/>
    <property type="match status" value="1"/>
</dbReference>
<dbReference type="Pfam" id="PF12840">
    <property type="entry name" value="HTH_20"/>
    <property type="match status" value="1"/>
</dbReference>
<proteinExistence type="predicted"/>
<dbReference type="Gene3D" id="1.10.10.10">
    <property type="entry name" value="Winged helix-like DNA-binding domain superfamily/Winged helix DNA-binding domain"/>
    <property type="match status" value="1"/>
</dbReference>
<protein>
    <submittedName>
        <fullName evidence="2">Transcriptional regulator, ArsR family</fullName>
    </submittedName>
</protein>
<reference evidence="2 3" key="1">
    <citation type="submission" date="2016-11" db="EMBL/GenBank/DDBJ databases">
        <authorList>
            <person name="Jaros S."/>
            <person name="Januszkiewicz K."/>
            <person name="Wedrychowicz H."/>
        </authorList>
    </citation>
    <scope>NUCLEOTIDE SEQUENCE [LARGE SCALE GENOMIC DNA]</scope>
    <source>
        <strain evidence="2 3">GAS242</strain>
    </source>
</reference>
<accession>A0A1M5TZL9</accession>
<dbReference type="InterPro" id="IPR036388">
    <property type="entry name" value="WH-like_DNA-bd_sf"/>
</dbReference>
<dbReference type="SMART" id="SM00418">
    <property type="entry name" value="HTH_ARSR"/>
    <property type="match status" value="1"/>
</dbReference>
<evidence type="ECO:0000259" key="1">
    <source>
        <dbReference type="PROSITE" id="PS50987"/>
    </source>
</evidence>
<dbReference type="NCBIfam" id="NF033788">
    <property type="entry name" value="HTH_metalloreg"/>
    <property type="match status" value="1"/>
</dbReference>
<gene>
    <name evidence="2" type="ORF">SAMN05444169_8090</name>
</gene>
<dbReference type="InterPro" id="IPR036390">
    <property type="entry name" value="WH_DNA-bd_sf"/>
</dbReference>
<evidence type="ECO:0000313" key="2">
    <source>
        <dbReference type="EMBL" id="SHH56275.1"/>
    </source>
</evidence>
<evidence type="ECO:0000313" key="3">
    <source>
        <dbReference type="Proteomes" id="UP000190675"/>
    </source>
</evidence>
<organism evidence="2 3">
    <name type="scientific">Bradyrhizobium erythrophlei</name>
    <dbReference type="NCBI Taxonomy" id="1437360"/>
    <lineage>
        <taxon>Bacteria</taxon>
        <taxon>Pseudomonadati</taxon>
        <taxon>Pseudomonadota</taxon>
        <taxon>Alphaproteobacteria</taxon>
        <taxon>Hyphomicrobiales</taxon>
        <taxon>Nitrobacteraceae</taxon>
        <taxon>Bradyrhizobium</taxon>
    </lineage>
</organism>
<dbReference type="RefSeq" id="WP_079571364.1">
    <property type="nucleotide sequence ID" value="NZ_LT670818.1"/>
</dbReference>
<dbReference type="PANTHER" id="PTHR38600:SF2">
    <property type="entry name" value="SLL0088 PROTEIN"/>
    <property type="match status" value="1"/>
</dbReference>
<dbReference type="OrthoDB" id="9790747at2"/>
<dbReference type="AlphaFoldDB" id="A0A1M5TZL9"/>
<dbReference type="CDD" id="cd00090">
    <property type="entry name" value="HTH_ARSR"/>
    <property type="match status" value="1"/>
</dbReference>
<name>A0A1M5TZL9_9BRAD</name>
<dbReference type="GO" id="GO:0003700">
    <property type="term" value="F:DNA-binding transcription factor activity"/>
    <property type="evidence" value="ECO:0007669"/>
    <property type="project" value="InterPro"/>
</dbReference>
<dbReference type="PANTHER" id="PTHR38600">
    <property type="entry name" value="TRANSCRIPTIONAL REGULATORY PROTEIN"/>
    <property type="match status" value="1"/>
</dbReference>
<dbReference type="SUPFAM" id="SSF46785">
    <property type="entry name" value="Winged helix' DNA-binding domain"/>
    <property type="match status" value="1"/>
</dbReference>